<evidence type="ECO:0000256" key="10">
    <source>
        <dbReference type="SAM" id="MobiDB-lite"/>
    </source>
</evidence>
<name>A0A939BR58_9FIRM</name>
<dbReference type="NCBIfam" id="TIGR00019">
    <property type="entry name" value="prfA"/>
    <property type="match status" value="1"/>
</dbReference>
<dbReference type="EMBL" id="JAFBDQ010000008">
    <property type="protein sequence ID" value="MBM7557034.1"/>
    <property type="molecule type" value="Genomic_DNA"/>
</dbReference>
<evidence type="ECO:0000259" key="11">
    <source>
        <dbReference type="PROSITE" id="PS00745"/>
    </source>
</evidence>
<dbReference type="Pfam" id="PF00472">
    <property type="entry name" value="RF-1"/>
    <property type="match status" value="1"/>
</dbReference>
<organism evidence="12 13">
    <name type="scientific">Halanaerobacter jeridensis</name>
    <dbReference type="NCBI Taxonomy" id="706427"/>
    <lineage>
        <taxon>Bacteria</taxon>
        <taxon>Bacillati</taxon>
        <taxon>Bacillota</taxon>
        <taxon>Clostridia</taxon>
        <taxon>Halanaerobiales</taxon>
        <taxon>Halobacteroidaceae</taxon>
        <taxon>Halanaerobacter</taxon>
    </lineage>
</organism>
<keyword evidence="9" id="KW-0175">Coiled coil</keyword>
<evidence type="ECO:0000256" key="1">
    <source>
        <dbReference type="ARBA" id="ARBA00002986"/>
    </source>
</evidence>
<dbReference type="HAMAP" id="MF_00093">
    <property type="entry name" value="Rel_fac_1"/>
    <property type="match status" value="1"/>
</dbReference>
<evidence type="ECO:0000256" key="4">
    <source>
        <dbReference type="ARBA" id="ARBA00022481"/>
    </source>
</evidence>
<dbReference type="SMART" id="SM00937">
    <property type="entry name" value="PCRF"/>
    <property type="match status" value="1"/>
</dbReference>
<dbReference type="FunFam" id="3.30.70.1660:FF:000002">
    <property type="entry name" value="Peptide chain release factor 1"/>
    <property type="match status" value="1"/>
</dbReference>
<evidence type="ECO:0000256" key="5">
    <source>
        <dbReference type="ARBA" id="ARBA00022490"/>
    </source>
</evidence>
<evidence type="ECO:0000313" key="12">
    <source>
        <dbReference type="EMBL" id="MBM7557034.1"/>
    </source>
</evidence>
<feature type="modified residue" description="N5-methylglutamine" evidence="8">
    <location>
        <position position="240"/>
    </location>
</feature>
<comment type="caution">
    <text evidence="12">The sequence shown here is derived from an EMBL/GenBank/DDBJ whole genome shotgun (WGS) entry which is preliminary data.</text>
</comment>
<dbReference type="Gene3D" id="6.10.140.1950">
    <property type="match status" value="1"/>
</dbReference>
<dbReference type="GO" id="GO:0005829">
    <property type="term" value="C:cytosol"/>
    <property type="evidence" value="ECO:0007669"/>
    <property type="project" value="UniProtKB-ARBA"/>
</dbReference>
<protein>
    <recommendedName>
        <fullName evidence="7 8">Peptide chain release factor 1</fullName>
        <shortName evidence="8">RF-1</shortName>
    </recommendedName>
</protein>
<comment type="subcellular location">
    <subcellularLocation>
        <location evidence="2 8">Cytoplasm</location>
    </subcellularLocation>
</comment>
<accession>A0A939BR58</accession>
<feature type="coiled-coil region" evidence="9">
    <location>
        <begin position="48"/>
        <end position="78"/>
    </location>
</feature>
<reference evidence="12" key="1">
    <citation type="submission" date="2021-01" db="EMBL/GenBank/DDBJ databases">
        <title>Genomic Encyclopedia of Type Strains, Phase IV (KMG-IV): sequencing the most valuable type-strain genomes for metagenomic binning, comparative biology and taxonomic classification.</title>
        <authorList>
            <person name="Goeker M."/>
        </authorList>
    </citation>
    <scope>NUCLEOTIDE SEQUENCE</scope>
    <source>
        <strain evidence="12">DSM 23230</strain>
    </source>
</reference>
<gene>
    <name evidence="8" type="primary">prfA</name>
    <name evidence="12" type="ORF">JOC47_001888</name>
</gene>
<keyword evidence="4 8" id="KW-0488">Methylation</keyword>
<dbReference type="FunFam" id="3.30.160.20:FF:000004">
    <property type="entry name" value="Peptide chain release factor 1"/>
    <property type="match status" value="1"/>
</dbReference>
<keyword evidence="6 8" id="KW-0648">Protein biosynthesis</keyword>
<feature type="domain" description="Prokaryotic-type class I peptide chain release factors" evidence="11">
    <location>
        <begin position="233"/>
        <end position="249"/>
    </location>
</feature>
<dbReference type="InterPro" id="IPR000352">
    <property type="entry name" value="Pep_chain_release_fac_I"/>
</dbReference>
<evidence type="ECO:0000256" key="2">
    <source>
        <dbReference type="ARBA" id="ARBA00004496"/>
    </source>
</evidence>
<dbReference type="InterPro" id="IPR005139">
    <property type="entry name" value="PCRF"/>
</dbReference>
<sequence length="362" mass="41399">MDFDIEKWVDKLDSVVDRYKEVEQLLSDPEVINDQERFQKLSKEYSRLKDIVNKYEEYQELRDNKEEAEEILEMADDEEMVELAKMQLEEVEPKLDKISETLPLMLIPKDPNDEKNVVVEVRGSAGGDEANIFAGDLYRMYSRYAEEKGWDVEIMSSSASEMGGYKEIIFVIEGKGAYSYLKYESGVHRVQRVPSTESSGRIHTSTATVAVLPEAEDVDIDINKNDLKIETYRSSGPGGQSVNTTDSAVRITHEPTGVTVSCQDEKSQHKNKDKAMRILRARIQEKIEEERQKEEAEKRQSQIGSGGRSERIRTYNFPQGRVTDHRINLTTHQLEAILDGELDELIEALVTADQVEKLKQVE</sequence>
<comment type="similarity">
    <text evidence="3 8">Belongs to the prokaryotic/mitochondrial release factor family.</text>
</comment>
<dbReference type="GO" id="GO:0016149">
    <property type="term" value="F:translation release factor activity, codon specific"/>
    <property type="evidence" value="ECO:0007669"/>
    <property type="project" value="UniProtKB-UniRule"/>
</dbReference>
<evidence type="ECO:0000256" key="3">
    <source>
        <dbReference type="ARBA" id="ARBA00010835"/>
    </source>
</evidence>
<dbReference type="AlphaFoldDB" id="A0A939BR58"/>
<dbReference type="Gene3D" id="3.30.70.1660">
    <property type="match status" value="1"/>
</dbReference>
<keyword evidence="13" id="KW-1185">Reference proteome</keyword>
<evidence type="ECO:0000256" key="6">
    <source>
        <dbReference type="ARBA" id="ARBA00022917"/>
    </source>
</evidence>
<dbReference type="InterPro" id="IPR004373">
    <property type="entry name" value="RF-1"/>
</dbReference>
<dbReference type="FunFam" id="3.30.70.1660:FF:000004">
    <property type="entry name" value="Peptide chain release factor 1"/>
    <property type="match status" value="1"/>
</dbReference>
<dbReference type="Pfam" id="PF03462">
    <property type="entry name" value="PCRF"/>
    <property type="match status" value="1"/>
</dbReference>
<evidence type="ECO:0000256" key="7">
    <source>
        <dbReference type="ARBA" id="ARBA00050039"/>
    </source>
</evidence>
<evidence type="ECO:0000256" key="8">
    <source>
        <dbReference type="HAMAP-Rule" id="MF_00093"/>
    </source>
</evidence>
<keyword evidence="5 8" id="KW-0963">Cytoplasm</keyword>
<dbReference type="Gene3D" id="3.30.160.20">
    <property type="match status" value="1"/>
</dbReference>
<evidence type="ECO:0000313" key="13">
    <source>
        <dbReference type="Proteomes" id="UP000774000"/>
    </source>
</evidence>
<dbReference type="PROSITE" id="PS00745">
    <property type="entry name" value="RF_PROK_I"/>
    <property type="match status" value="1"/>
</dbReference>
<evidence type="ECO:0000256" key="9">
    <source>
        <dbReference type="SAM" id="Coils"/>
    </source>
</evidence>
<feature type="compositionally biased region" description="Basic and acidic residues" evidence="10">
    <location>
        <begin position="289"/>
        <end position="300"/>
    </location>
</feature>
<comment type="PTM">
    <text evidence="8">Methylated by PrmC. Methylation increases the termination efficiency of RF1.</text>
</comment>
<feature type="region of interest" description="Disordered" evidence="10">
    <location>
        <begin position="289"/>
        <end position="317"/>
    </location>
</feature>
<comment type="function">
    <text evidence="1 8">Peptide chain release factor 1 directs the termination of translation in response to the peptide chain termination codons UAG and UAA.</text>
</comment>
<dbReference type="RefSeq" id="WP_204701795.1">
    <property type="nucleotide sequence ID" value="NZ_JAFBDQ010000008.1"/>
</dbReference>
<dbReference type="InterPro" id="IPR045853">
    <property type="entry name" value="Pep_chain_release_fac_I_sf"/>
</dbReference>
<proteinExistence type="inferred from homology"/>
<dbReference type="SUPFAM" id="SSF75620">
    <property type="entry name" value="Release factor"/>
    <property type="match status" value="1"/>
</dbReference>
<dbReference type="PANTHER" id="PTHR43804">
    <property type="entry name" value="LD18447P"/>
    <property type="match status" value="1"/>
</dbReference>
<dbReference type="Proteomes" id="UP000774000">
    <property type="component" value="Unassembled WGS sequence"/>
</dbReference>
<dbReference type="PANTHER" id="PTHR43804:SF7">
    <property type="entry name" value="LD18447P"/>
    <property type="match status" value="1"/>
</dbReference>
<dbReference type="InterPro" id="IPR050057">
    <property type="entry name" value="Prokaryotic/Mito_RF"/>
</dbReference>
<dbReference type="NCBIfam" id="NF001859">
    <property type="entry name" value="PRK00591.1"/>
    <property type="match status" value="1"/>
</dbReference>